<evidence type="ECO:0000313" key="4">
    <source>
        <dbReference type="EMBL" id="PRY68426.1"/>
    </source>
</evidence>
<dbReference type="InterPro" id="IPR029058">
    <property type="entry name" value="AB_hydrolase_fold"/>
</dbReference>
<dbReference type="EMBL" id="PVTL01000004">
    <property type="protein sequence ID" value="PRY68426.1"/>
    <property type="molecule type" value="Genomic_DNA"/>
</dbReference>
<protein>
    <submittedName>
        <fullName evidence="4">Putative cell wall binding repeat protein</fullName>
    </submittedName>
</protein>
<evidence type="ECO:0000256" key="1">
    <source>
        <dbReference type="ARBA" id="ARBA00022801"/>
    </source>
</evidence>
<organism evidence="4 5">
    <name type="scientific">Glaciihabitans tibetensis</name>
    <dbReference type="NCBI Taxonomy" id="1266600"/>
    <lineage>
        <taxon>Bacteria</taxon>
        <taxon>Bacillati</taxon>
        <taxon>Actinomycetota</taxon>
        <taxon>Actinomycetes</taxon>
        <taxon>Micrococcales</taxon>
        <taxon>Microbacteriaceae</taxon>
        <taxon>Glaciihabitans</taxon>
    </lineage>
</organism>
<evidence type="ECO:0000313" key="5">
    <source>
        <dbReference type="Proteomes" id="UP000237983"/>
    </source>
</evidence>
<dbReference type="Gene3D" id="3.40.50.1820">
    <property type="entry name" value="alpha/beta hydrolase"/>
    <property type="match status" value="1"/>
</dbReference>
<comment type="caution">
    <text evidence="4">The sequence shown here is derived from an EMBL/GenBank/DDBJ whole genome shotgun (WGS) entry which is preliminary data.</text>
</comment>
<feature type="region of interest" description="Disordered" evidence="2">
    <location>
        <begin position="230"/>
        <end position="293"/>
    </location>
</feature>
<dbReference type="GO" id="GO:0016787">
    <property type="term" value="F:hydrolase activity"/>
    <property type="evidence" value="ECO:0007669"/>
    <property type="project" value="UniProtKB-KW"/>
</dbReference>
<proteinExistence type="predicted"/>
<name>A0A2T0VE13_9MICO</name>
<dbReference type="PANTHER" id="PTHR30032">
    <property type="entry name" value="N-ACETYLMURAMOYL-L-ALANINE AMIDASE-RELATED"/>
    <property type="match status" value="1"/>
</dbReference>
<dbReference type="Gene3D" id="2.60.40.2700">
    <property type="match status" value="1"/>
</dbReference>
<sequence>MFISAVVCAVLTCVGALPASATSDEPRLKARSSTIERMAGADRYEVSALISKSTFAPGVPVAYVATGVTFADALSGAPVAGMSGSPVLLVPGGSIPASIAAELDRLNPGRVVILGGPNSVSPTLEGQLGSFTSGGVTRMAGADRYEVSALISKSTFAPGVPVAYVATGVTFADALSGAPVAGMSGSPVLLVPGGSIPASIAAELDRLNPGRVVILGGPNSVSATLEGQLNGYATPATPTSTPTPAPTASPTPTVSPTPVMTPTPTSTPALPPTSTPTSTPTPTPTPSAQLTATPVPTITGTIRVGQVVTAVPGVWAPAPVSLHYQWSRAGVAIPGATAAAYTLTASDSGKTITVTVTGSKAGFSTVSRTSVARAVPVENRTIRYSGSIAANTTWSKTSVDVVVLEGAVTVAAGVTLTIEPGVVVKFQKVSIAGLYVYGTLRVAGSSAAPVVMTSALDDSAGGDTNLDGARTSPTNNSEWSGIVAQPGSNVDLVFLEQRFGEGLVHHTAPGSNATVITDSRFSGSVQWGPGNASSSWPTNWKPSLVFTRNIIEDGRLSITSELRDTDFEVRDNTITPSEHSDVAIQVWSPALRPSRITGNSTPSSGWISLQGTLAENWSVAEQGRLNWAITLSLRVPAGISVTLPAGTRMGSGLIYLEGTLTAAGAKGRPVDFLPAGGEDVGWGGIEVAQGGTLRATYLNLKASAYDDAITRSGSGRKTGNIYIADSFLAGNISLWQPWGSDDDPNVGKIIVKNTSVTRGSISVNAWFSPAGSVVVTGNTVDYDSSVSADNLPAYDLSVGDLVPANFAGNQAARPSTFRLEGTITGDWTLPTMPNLTWSPQLSVGSGRLVIPPGTTLERGYVYAGGDETAEIVAIGTASKPIVFHNVYTSLYRKGTLTGQHVVFRSSPTGPYDSGPSGIGTMDAATLLLDDVTFEGDRGDGSGACVYISREATGHLRGDVSGCAVGVAADGRLTAFDATGVNWGSADGPPPFGSGAQVIGNVSVVPWVGYTEPATTPAPVYVPGADTRCVSNLIIAVRGSGEVPGGLVDAAVDPDLYDHFTYAEMTAPGAYEFRGLGDRVQGILTGQMRARDVAGEPIPGTIVDHADGLLDSLGQIDGFDVNTSVRIKPLRYPAASVDLITKDLSVENFTHYLSSMSWGLSWLLDEVKDQVHDCPDQKIALVGYSQGSLVIQMALAELAAHGSSQERNAVNAVLMLANPVQDPGSDRYTVLGSMSGGSAANQKGKIQQLIETPAVASLIKSFYDDDGMNVLVDSLGAKFPPEFVGRTLTYCNVGDLLCAPQDGMDNDAMGAIHGGYTPKELAAFGRAAAGLF</sequence>
<evidence type="ECO:0000256" key="3">
    <source>
        <dbReference type="SAM" id="SignalP"/>
    </source>
</evidence>
<dbReference type="GO" id="GO:0030288">
    <property type="term" value="C:outer membrane-bounded periplasmic space"/>
    <property type="evidence" value="ECO:0007669"/>
    <property type="project" value="TreeGrafter"/>
</dbReference>
<dbReference type="Proteomes" id="UP000237983">
    <property type="component" value="Unassembled WGS sequence"/>
</dbReference>
<keyword evidence="5" id="KW-1185">Reference proteome</keyword>
<dbReference type="InterPro" id="IPR000675">
    <property type="entry name" value="Cutinase/axe"/>
</dbReference>
<dbReference type="SMART" id="SM01110">
    <property type="entry name" value="Cutinase"/>
    <property type="match status" value="1"/>
</dbReference>
<feature type="compositionally biased region" description="Pro residues" evidence="2">
    <location>
        <begin position="269"/>
        <end position="285"/>
    </location>
</feature>
<dbReference type="PANTHER" id="PTHR30032:SF4">
    <property type="entry name" value="AMIDASE ENHANCER"/>
    <property type="match status" value="1"/>
</dbReference>
<dbReference type="Pfam" id="PF01083">
    <property type="entry name" value="Cutinase"/>
    <property type="match status" value="1"/>
</dbReference>
<evidence type="ECO:0000256" key="2">
    <source>
        <dbReference type="SAM" id="MobiDB-lite"/>
    </source>
</evidence>
<gene>
    <name evidence="4" type="ORF">B0I08_104128</name>
</gene>
<dbReference type="InterPro" id="IPR051922">
    <property type="entry name" value="Bact_Sporulation_Assoc"/>
</dbReference>
<dbReference type="SUPFAM" id="SSF53474">
    <property type="entry name" value="alpha/beta-Hydrolases"/>
    <property type="match status" value="1"/>
</dbReference>
<keyword evidence="1" id="KW-0378">Hydrolase</keyword>
<accession>A0A2T0VE13</accession>
<keyword evidence="3" id="KW-0732">Signal</keyword>
<feature type="compositionally biased region" description="Pro residues" evidence="2">
    <location>
        <begin position="241"/>
        <end position="261"/>
    </location>
</feature>
<reference evidence="4 5" key="1">
    <citation type="submission" date="2018-03" db="EMBL/GenBank/DDBJ databases">
        <title>Genomic Encyclopedia of Type Strains, Phase III (KMG-III): the genomes of soil and plant-associated and newly described type strains.</title>
        <authorList>
            <person name="Whitman W."/>
        </authorList>
    </citation>
    <scope>NUCLEOTIDE SEQUENCE [LARGE SCALE GENOMIC DNA]</scope>
    <source>
        <strain evidence="4 5">CGMCC 1.12484</strain>
    </source>
</reference>
<feature type="signal peptide" evidence="3">
    <location>
        <begin position="1"/>
        <end position="21"/>
    </location>
</feature>
<dbReference type="InterPro" id="IPR007253">
    <property type="entry name" value="Cell_wall-bd_2"/>
</dbReference>
<feature type="chain" id="PRO_5015473742" evidence="3">
    <location>
        <begin position="22"/>
        <end position="1331"/>
    </location>
</feature>
<dbReference type="Pfam" id="PF04122">
    <property type="entry name" value="CW_binding_2"/>
    <property type="match status" value="2"/>
</dbReference>